<protein>
    <submittedName>
        <fullName evidence="1">Uncharacterized protein</fullName>
    </submittedName>
</protein>
<accession>A0ACC1J2A5</accession>
<dbReference type="EMBL" id="JANBPW010004530">
    <property type="protein sequence ID" value="KAJ1934711.1"/>
    <property type="molecule type" value="Genomic_DNA"/>
</dbReference>
<organism evidence="1 2">
    <name type="scientific">Linderina macrospora</name>
    <dbReference type="NCBI Taxonomy" id="4868"/>
    <lineage>
        <taxon>Eukaryota</taxon>
        <taxon>Fungi</taxon>
        <taxon>Fungi incertae sedis</taxon>
        <taxon>Zoopagomycota</taxon>
        <taxon>Kickxellomycotina</taxon>
        <taxon>Kickxellomycetes</taxon>
        <taxon>Kickxellales</taxon>
        <taxon>Kickxellaceae</taxon>
        <taxon>Linderina</taxon>
    </lineage>
</organism>
<comment type="caution">
    <text evidence="1">The sequence shown here is derived from an EMBL/GenBank/DDBJ whole genome shotgun (WGS) entry which is preliminary data.</text>
</comment>
<sequence>MVRYITKLTITMADGREVCRYLPCPVFRSEISKENEVRQPITPIELPSSTVVRGDNDSWTEFHMLCQTASAMKSLLRRELAIVRELSPHATHSDLHGTIRFHDTAEIPGDGDINPAVHPLYACSPSPCVLRKVPMGAHQRCDQCAAPIFSVYFSCCMCMQEICAKCFLAWDDADVVQHSYKIERGTKTPVTQDDAQLGQTKDISYCKRFATKDGEKIVHFIERHTKMQFVRVSHYTEGELEMMLRKVNRIVQYCDHLDITQPSSYSSISLCANELPLEEPELRTDRSWMDEVLDSVDMDTEVIASLGDADFGGRPEHYSRESEMSRRYLTPGAGPSRSQSAFLESAWDSRQRTLLHPKYPLKGWQKTPVYVGAEELTLREFARLWEEDYVIVVTGLTDMAMTTSWSPDVLLKRVSKQPTTVHLMGTTRTTPIGDMTVAGFLKTKPPAKLKSDKSYRSIFK</sequence>
<evidence type="ECO:0000313" key="2">
    <source>
        <dbReference type="Proteomes" id="UP001150603"/>
    </source>
</evidence>
<name>A0ACC1J2A5_9FUNG</name>
<proteinExistence type="predicted"/>
<feature type="non-terminal residue" evidence="1">
    <location>
        <position position="460"/>
    </location>
</feature>
<gene>
    <name evidence="1" type="ORF">FBU59_005613</name>
</gene>
<dbReference type="Proteomes" id="UP001150603">
    <property type="component" value="Unassembled WGS sequence"/>
</dbReference>
<reference evidence="1" key="1">
    <citation type="submission" date="2022-07" db="EMBL/GenBank/DDBJ databases">
        <title>Phylogenomic reconstructions and comparative analyses of Kickxellomycotina fungi.</title>
        <authorList>
            <person name="Reynolds N.K."/>
            <person name="Stajich J.E."/>
            <person name="Barry K."/>
            <person name="Grigoriev I.V."/>
            <person name="Crous P."/>
            <person name="Smith M.E."/>
        </authorList>
    </citation>
    <scope>NUCLEOTIDE SEQUENCE</scope>
    <source>
        <strain evidence="1">NRRL 5244</strain>
    </source>
</reference>
<evidence type="ECO:0000313" key="1">
    <source>
        <dbReference type="EMBL" id="KAJ1934711.1"/>
    </source>
</evidence>
<keyword evidence="2" id="KW-1185">Reference proteome</keyword>